<evidence type="ECO:0000256" key="4">
    <source>
        <dbReference type="ARBA" id="ARBA00022692"/>
    </source>
</evidence>
<comment type="subcellular location">
    <subcellularLocation>
        <location evidence="1">Cell membrane</location>
        <topology evidence="1">Multi-pass membrane protein</topology>
    </subcellularLocation>
</comment>
<feature type="transmembrane region" description="Helical" evidence="7">
    <location>
        <begin position="134"/>
        <end position="157"/>
    </location>
</feature>
<feature type="transmembrane region" description="Helical" evidence="7">
    <location>
        <begin position="224"/>
        <end position="246"/>
    </location>
</feature>
<dbReference type="GO" id="GO:0022857">
    <property type="term" value="F:transmembrane transporter activity"/>
    <property type="evidence" value="ECO:0007669"/>
    <property type="project" value="InterPro"/>
</dbReference>
<dbReference type="CDD" id="cd17319">
    <property type="entry name" value="MFS_ExuT_GudP_like"/>
    <property type="match status" value="1"/>
</dbReference>
<feature type="transmembrane region" description="Helical" evidence="7">
    <location>
        <begin position="382"/>
        <end position="403"/>
    </location>
</feature>
<dbReference type="AlphaFoldDB" id="A0A212LXL5"/>
<keyword evidence="3" id="KW-1003">Cell membrane</keyword>
<dbReference type="RefSeq" id="WP_288184879.1">
    <property type="nucleotide sequence ID" value="NZ_LT608335.1"/>
</dbReference>
<evidence type="ECO:0000256" key="3">
    <source>
        <dbReference type="ARBA" id="ARBA00022475"/>
    </source>
</evidence>
<dbReference type="InterPro" id="IPR000849">
    <property type="entry name" value="Sugar_P_transporter"/>
</dbReference>
<dbReference type="InterPro" id="IPR020846">
    <property type="entry name" value="MFS_dom"/>
</dbReference>
<dbReference type="PIRSF" id="PIRSF002808">
    <property type="entry name" value="Hexose_phosphate_transp"/>
    <property type="match status" value="1"/>
</dbReference>
<evidence type="ECO:0000313" key="9">
    <source>
        <dbReference type="EMBL" id="SCM82129.1"/>
    </source>
</evidence>
<dbReference type="PANTHER" id="PTHR11662:SF399">
    <property type="entry name" value="FI19708P1-RELATED"/>
    <property type="match status" value="1"/>
</dbReference>
<keyword evidence="4 7" id="KW-0812">Transmembrane</keyword>
<name>A0A212LXL5_9FIRM</name>
<feature type="transmembrane region" description="Helical" evidence="7">
    <location>
        <begin position="354"/>
        <end position="376"/>
    </location>
</feature>
<keyword evidence="2" id="KW-0813">Transport</keyword>
<dbReference type="SUPFAM" id="SSF103473">
    <property type="entry name" value="MFS general substrate transporter"/>
    <property type="match status" value="1"/>
</dbReference>
<evidence type="ECO:0000256" key="5">
    <source>
        <dbReference type="ARBA" id="ARBA00022989"/>
    </source>
</evidence>
<evidence type="ECO:0000259" key="8">
    <source>
        <dbReference type="PROSITE" id="PS50850"/>
    </source>
</evidence>
<sequence>MVWKTRYNVLSIIFVAYLLCYMDRMVMSTAIPFIAKEFSLSPLEMGAVMSAFFFSYALSQIPGGILADKFGARAIVTGGLLWWSIFTAVTGLASSLKSMIVFRVLFGIGEGIFPPAAFKTVASWFPHREVGRANAIMLTTNCLGPALAPIFVAYLVVEWGWRMVFYSLLVPGVIVAALVWWYCKSPRASEHLSQEELAEIEGDRVTKTSTERKMGFKQLIQIPLVWKCFFTLFFFNIALWGLMTWLPTYLMQVRGFGIMKMGIAASLPYLSGTIGILLSGYLSDRWFKNSRHLLIVFGASIAAVFIYLNAMAVSAEMAVLYQIIGFFFLWIAMASIFTIPIATLPSEVAGSAMGLVNTAGQAAGFLSPLLVGYILTVTNNDYNYAFIMFVICLGLSSLAALTIGSTKNTNASEAGAKKAG</sequence>
<evidence type="ECO:0000256" key="7">
    <source>
        <dbReference type="SAM" id="Phobius"/>
    </source>
</evidence>
<dbReference type="Pfam" id="PF07690">
    <property type="entry name" value="MFS_1"/>
    <property type="match status" value="1"/>
</dbReference>
<reference evidence="9" key="1">
    <citation type="submission" date="2016-08" db="EMBL/GenBank/DDBJ databases">
        <authorList>
            <person name="Seilhamer J.J."/>
        </authorList>
    </citation>
    <scope>NUCLEOTIDE SEQUENCE</scope>
    <source>
        <strain evidence="9">86</strain>
    </source>
</reference>
<dbReference type="InterPro" id="IPR011701">
    <property type="entry name" value="MFS"/>
</dbReference>
<dbReference type="Gene3D" id="1.20.1250.20">
    <property type="entry name" value="MFS general substrate transporter like domains"/>
    <property type="match status" value="2"/>
</dbReference>
<dbReference type="InterPro" id="IPR050382">
    <property type="entry name" value="MFS_Na/Anion_cotransporter"/>
</dbReference>
<dbReference type="PANTHER" id="PTHR11662">
    <property type="entry name" value="SOLUTE CARRIER FAMILY 17"/>
    <property type="match status" value="1"/>
</dbReference>
<evidence type="ECO:0000256" key="1">
    <source>
        <dbReference type="ARBA" id="ARBA00004651"/>
    </source>
</evidence>
<feature type="transmembrane region" description="Helical" evidence="7">
    <location>
        <begin position="100"/>
        <end position="122"/>
    </location>
</feature>
<organism evidence="9">
    <name type="scientific">uncultured Sporomusa sp</name>
    <dbReference type="NCBI Taxonomy" id="307249"/>
    <lineage>
        <taxon>Bacteria</taxon>
        <taxon>Bacillati</taxon>
        <taxon>Bacillota</taxon>
        <taxon>Negativicutes</taxon>
        <taxon>Selenomonadales</taxon>
        <taxon>Sporomusaceae</taxon>
        <taxon>Sporomusa</taxon>
        <taxon>environmental samples</taxon>
    </lineage>
</organism>
<gene>
    <name evidence="9" type="ORF">KL86SPO_40614</name>
</gene>
<feature type="transmembrane region" description="Helical" evidence="7">
    <location>
        <begin position="163"/>
        <end position="183"/>
    </location>
</feature>
<dbReference type="InterPro" id="IPR036259">
    <property type="entry name" value="MFS_trans_sf"/>
</dbReference>
<keyword evidence="6 7" id="KW-0472">Membrane</keyword>
<dbReference type="PROSITE" id="PS50850">
    <property type="entry name" value="MFS"/>
    <property type="match status" value="1"/>
</dbReference>
<feature type="domain" description="Major facilitator superfamily (MFS) profile" evidence="8">
    <location>
        <begin position="9"/>
        <end position="408"/>
    </location>
</feature>
<proteinExistence type="predicted"/>
<keyword evidence="5 7" id="KW-1133">Transmembrane helix</keyword>
<dbReference type="GO" id="GO:0005886">
    <property type="term" value="C:plasma membrane"/>
    <property type="evidence" value="ECO:0007669"/>
    <property type="project" value="UniProtKB-SubCell"/>
</dbReference>
<accession>A0A212LXL5</accession>
<feature type="transmembrane region" description="Helical" evidence="7">
    <location>
        <begin position="319"/>
        <end position="342"/>
    </location>
</feature>
<protein>
    <submittedName>
        <fullName evidence="9">Major facilitator superfamily MFS_1</fullName>
    </submittedName>
</protein>
<feature type="transmembrane region" description="Helical" evidence="7">
    <location>
        <begin position="70"/>
        <end position="94"/>
    </location>
</feature>
<dbReference type="EMBL" id="FMJE01000004">
    <property type="protein sequence ID" value="SCM82129.1"/>
    <property type="molecule type" value="Genomic_DNA"/>
</dbReference>
<evidence type="ECO:0000256" key="2">
    <source>
        <dbReference type="ARBA" id="ARBA00022448"/>
    </source>
</evidence>
<feature type="transmembrane region" description="Helical" evidence="7">
    <location>
        <begin position="258"/>
        <end position="281"/>
    </location>
</feature>
<feature type="transmembrane region" description="Helical" evidence="7">
    <location>
        <begin position="38"/>
        <end position="58"/>
    </location>
</feature>
<evidence type="ECO:0000256" key="6">
    <source>
        <dbReference type="ARBA" id="ARBA00023136"/>
    </source>
</evidence>
<feature type="transmembrane region" description="Helical" evidence="7">
    <location>
        <begin position="293"/>
        <end position="313"/>
    </location>
</feature>